<sequence>MGSPSNEDLPHGSITPSDSKLPTDNEGDLEQVNDKKRYKRNDGYRNRNVDIVDEDEDEEEDVDFNPFLKDSPSLEASSSLSSEGLDADIVDSGVHSSEAKLLSCLIRDIEPGKEIETQTTLLPNLGYSAGVETCPGEGEEGKFECTSQPDSQVLHEISFMNMDDDDDAICKRTRARYSLAKFTLDELETFLQETDDEDDIHNVDDEEEYRKFLAAVLLGGDGDSQDQEGNKIVDEEDDDNDADFELEIEEALESDIEENTKYEYGDSEGKAVGRRHKSRRNRLRQSTVQHSNKTLPASSRPLRPLIPIMPIKNFSAFNVRELMPKEGPQCPTFTSGFINGFTPHQIGQLHSLIHEHVQLLIQVFSICALDPTRRQIAFNVQSLIQEMLSKRDQVLDGKRIKQSSFYSAAPYGHPIVPGGHLSQSPSTDNMVTFNGMEGPCLAPYATGPLLSVMDVAPLSLAQKYLDDVSTAIRARQRLELGFVDDTCYKREPLFPLTCSSQSSLETDLMPKRTMAAALVEKAKKQSIVSVPKEIAKLASRFYPLFNPSLYPHERPAASVVNRVLFTDSEDELLALGMMEFNTDWKAIQQCFLPCKKIHQIFVRQKNRSSSKSPENPIKAVRRMKNSPLTAEEIARIEEGLKVFKLDWMTVWKFIVPYRDPTLLPRQWRIAHGTQKSYKVDEAKKEKRRLSESRKRERKSATLAGVHISSDKEQDHVIDYTGEGNNSGENHSDREDEAYVHEAFLADWRPGTSSIPRSVSGHGAAMHSTNPSQHRDYQVGEQTNRGFGVASASTLRSSICQPPLRPYRDRKRNNAHLVKLAPGLPPVNLPPTARIITQSAHKNYQAEGSKTNVCADRHIVGDTFRTASTLTPVVIDAIEVGQKKNKVGETNSSYDNPHASGGAKDKSGTEENDNSSFQMHPLLFQASEAGQQRCPPLHGGTSTSTCSSMSTFSFSSGREHQLNLSLFPNFRGARHTVNLLDKYLRCNEIESSSGIDFHPLLQKDNKVNCELTNLHSASHLGASPELLRGGSSKSQYPCVSSSNKSYIKGSPCRPSPNPSSPYEKSNEIDLDIHLSFTPGKRRVASRRDQTNSRTTTSVATSLNFGAAEPRNEETLSNQHALASHTADQLLLLLNNNENRSNLGPIVDDSLPGIVMEQEELSDSEEELGENVEFECEEMTDSEREEASDSDEKRNLQNEVESP</sequence>
<feature type="compositionally biased region" description="Acidic residues" evidence="4">
    <location>
        <begin position="51"/>
        <end position="63"/>
    </location>
</feature>
<feature type="region of interest" description="Disordered" evidence="4">
    <location>
        <begin position="220"/>
        <end position="240"/>
    </location>
</feature>
<keyword evidence="1" id="KW-0805">Transcription regulation</keyword>
<dbReference type="PANTHER" id="PTHR16088">
    <property type="entry name" value="YY1 ASSOCIATED PROTEIN-RELATED"/>
    <property type="match status" value="1"/>
</dbReference>
<comment type="caution">
    <text evidence="5">The sequence shown here is derived from an EMBL/GenBank/DDBJ whole genome shotgun (WGS) entry which is preliminary data.</text>
</comment>
<evidence type="ECO:0000313" key="5">
    <source>
        <dbReference type="EMBL" id="GAA0157045.1"/>
    </source>
</evidence>
<name>A0AAV3PZG0_LITER</name>
<feature type="compositionally biased region" description="Basic and acidic residues" evidence="4">
    <location>
        <begin position="32"/>
        <end position="50"/>
    </location>
</feature>
<dbReference type="GO" id="GO:0003712">
    <property type="term" value="F:transcription coregulator activity"/>
    <property type="evidence" value="ECO:0007669"/>
    <property type="project" value="TreeGrafter"/>
</dbReference>
<dbReference type="AlphaFoldDB" id="A0AAV3PZG0"/>
<dbReference type="PANTHER" id="PTHR16088:SF3">
    <property type="entry name" value="GON-4-LIKE PROTEIN"/>
    <property type="match status" value="1"/>
</dbReference>
<keyword evidence="3" id="KW-0539">Nucleus</keyword>
<dbReference type="EMBL" id="BAABME010003011">
    <property type="protein sequence ID" value="GAA0157045.1"/>
    <property type="molecule type" value="Genomic_DNA"/>
</dbReference>
<organism evidence="5 6">
    <name type="scientific">Lithospermum erythrorhizon</name>
    <name type="common">Purple gromwell</name>
    <name type="synonym">Lithospermum officinale var. erythrorhizon</name>
    <dbReference type="NCBI Taxonomy" id="34254"/>
    <lineage>
        <taxon>Eukaryota</taxon>
        <taxon>Viridiplantae</taxon>
        <taxon>Streptophyta</taxon>
        <taxon>Embryophyta</taxon>
        <taxon>Tracheophyta</taxon>
        <taxon>Spermatophyta</taxon>
        <taxon>Magnoliopsida</taxon>
        <taxon>eudicotyledons</taxon>
        <taxon>Gunneridae</taxon>
        <taxon>Pentapetalae</taxon>
        <taxon>asterids</taxon>
        <taxon>lamiids</taxon>
        <taxon>Boraginales</taxon>
        <taxon>Boraginaceae</taxon>
        <taxon>Boraginoideae</taxon>
        <taxon>Lithospermeae</taxon>
        <taxon>Lithospermum</taxon>
    </lineage>
</organism>
<feature type="region of interest" description="Disordered" evidence="4">
    <location>
        <begin position="255"/>
        <end position="300"/>
    </location>
</feature>
<feature type="compositionally biased region" description="Polar residues" evidence="4">
    <location>
        <begin position="284"/>
        <end position="297"/>
    </location>
</feature>
<accession>A0AAV3PZG0</accession>
<feature type="region of interest" description="Disordered" evidence="4">
    <location>
        <begin position="1040"/>
        <end position="1064"/>
    </location>
</feature>
<evidence type="ECO:0000256" key="3">
    <source>
        <dbReference type="ARBA" id="ARBA00023242"/>
    </source>
</evidence>
<evidence type="ECO:0000256" key="4">
    <source>
        <dbReference type="SAM" id="MobiDB-lite"/>
    </source>
</evidence>
<feature type="region of interest" description="Disordered" evidence="4">
    <location>
        <begin position="679"/>
        <end position="702"/>
    </location>
</feature>
<feature type="compositionally biased region" description="Acidic residues" evidence="4">
    <location>
        <begin position="1157"/>
        <end position="1178"/>
    </location>
</feature>
<reference evidence="5 6" key="1">
    <citation type="submission" date="2024-01" db="EMBL/GenBank/DDBJ databases">
        <title>The complete chloroplast genome sequence of Lithospermum erythrorhizon: insights into the phylogenetic relationship among Boraginaceae species and the maternal lineages of purple gromwells.</title>
        <authorList>
            <person name="Okada T."/>
            <person name="Watanabe K."/>
        </authorList>
    </citation>
    <scope>NUCLEOTIDE SEQUENCE [LARGE SCALE GENOMIC DNA]</scope>
</reference>
<dbReference type="Proteomes" id="UP001454036">
    <property type="component" value="Unassembled WGS sequence"/>
</dbReference>
<feature type="compositionally biased region" description="Basic and acidic residues" evidence="4">
    <location>
        <begin position="1179"/>
        <end position="1194"/>
    </location>
</feature>
<feature type="compositionally biased region" description="Basic residues" evidence="4">
    <location>
        <begin position="272"/>
        <end position="283"/>
    </location>
</feature>
<keyword evidence="2" id="KW-0804">Transcription</keyword>
<gene>
    <name evidence="5" type="ORF">LIER_14393</name>
</gene>
<feature type="compositionally biased region" description="Basic and acidic residues" evidence="4">
    <location>
        <begin position="679"/>
        <end position="694"/>
    </location>
</feature>
<dbReference type="InterPro" id="IPR052435">
    <property type="entry name" value="YY1-Transcr_Regul"/>
</dbReference>
<feature type="region of interest" description="Disordered" evidence="4">
    <location>
        <begin position="885"/>
        <end position="914"/>
    </location>
</feature>
<keyword evidence="6" id="KW-1185">Reference proteome</keyword>
<feature type="compositionally biased region" description="Basic and acidic residues" evidence="4">
    <location>
        <begin position="258"/>
        <end position="271"/>
    </location>
</feature>
<evidence type="ECO:0000256" key="1">
    <source>
        <dbReference type="ARBA" id="ARBA00023015"/>
    </source>
</evidence>
<dbReference type="GO" id="GO:0006355">
    <property type="term" value="P:regulation of DNA-templated transcription"/>
    <property type="evidence" value="ECO:0007669"/>
    <property type="project" value="TreeGrafter"/>
</dbReference>
<evidence type="ECO:0000256" key="2">
    <source>
        <dbReference type="ARBA" id="ARBA00023163"/>
    </source>
</evidence>
<protein>
    <submittedName>
        <fullName evidence="5">Transcription cofactor</fullName>
    </submittedName>
</protein>
<proteinExistence type="predicted"/>
<dbReference type="GO" id="GO:0005634">
    <property type="term" value="C:nucleus"/>
    <property type="evidence" value="ECO:0007669"/>
    <property type="project" value="TreeGrafter"/>
</dbReference>
<feature type="region of interest" description="Disordered" evidence="4">
    <location>
        <begin position="1157"/>
        <end position="1201"/>
    </location>
</feature>
<evidence type="ECO:0000313" key="6">
    <source>
        <dbReference type="Proteomes" id="UP001454036"/>
    </source>
</evidence>
<feature type="compositionally biased region" description="Low complexity" evidence="4">
    <location>
        <begin position="70"/>
        <end position="80"/>
    </location>
</feature>
<feature type="region of interest" description="Disordered" evidence="4">
    <location>
        <begin position="1"/>
        <end position="80"/>
    </location>
</feature>